<dbReference type="PANTHER" id="PTHR18968">
    <property type="entry name" value="THIAMINE PYROPHOSPHATE ENZYMES"/>
    <property type="match status" value="1"/>
</dbReference>
<dbReference type="Proteomes" id="UP000326979">
    <property type="component" value="Unassembled WGS sequence"/>
</dbReference>
<accession>A0A5N8WAV7</accession>
<dbReference type="PANTHER" id="PTHR18968:SF86">
    <property type="entry name" value="ACETOLACTATE SYNTHASE LARGE SUBUNIT ILVX-RELATED"/>
    <property type="match status" value="1"/>
</dbReference>
<dbReference type="InterPro" id="IPR045229">
    <property type="entry name" value="TPP_enz"/>
</dbReference>
<comment type="similarity">
    <text evidence="1">Belongs to the TPP enzyme family.</text>
</comment>
<gene>
    <name evidence="3" type="ORF">FNH04_27355</name>
</gene>
<dbReference type="Pfam" id="PF02775">
    <property type="entry name" value="TPP_enzyme_C"/>
    <property type="match status" value="1"/>
</dbReference>
<dbReference type="GO" id="GO:0050660">
    <property type="term" value="F:flavin adenine dinucleotide binding"/>
    <property type="evidence" value="ECO:0007669"/>
    <property type="project" value="TreeGrafter"/>
</dbReference>
<evidence type="ECO:0000313" key="3">
    <source>
        <dbReference type="EMBL" id="MPY43494.1"/>
    </source>
</evidence>
<reference evidence="3 4" key="1">
    <citation type="submission" date="2019-07" db="EMBL/GenBank/DDBJ databases">
        <title>New species of Amycolatopsis and Streptomyces.</title>
        <authorList>
            <person name="Duangmal K."/>
            <person name="Teo W.F.A."/>
            <person name="Lipun K."/>
        </authorList>
    </citation>
    <scope>NUCLEOTIDE SEQUENCE [LARGE SCALE GENOMIC DNA]</scope>
    <source>
        <strain evidence="3 4">TISTR 2346</strain>
    </source>
</reference>
<keyword evidence="4" id="KW-1185">Reference proteome</keyword>
<organism evidence="3 4">
    <name type="scientific">Streptomyces phyllanthi</name>
    <dbReference type="NCBI Taxonomy" id="1803180"/>
    <lineage>
        <taxon>Bacteria</taxon>
        <taxon>Bacillati</taxon>
        <taxon>Actinomycetota</taxon>
        <taxon>Actinomycetes</taxon>
        <taxon>Kitasatosporales</taxon>
        <taxon>Streptomycetaceae</taxon>
        <taxon>Streptomyces</taxon>
    </lineage>
</organism>
<dbReference type="GO" id="GO:0000287">
    <property type="term" value="F:magnesium ion binding"/>
    <property type="evidence" value="ECO:0007669"/>
    <property type="project" value="UniProtKB-ARBA"/>
</dbReference>
<name>A0A5N8WAV7_9ACTN</name>
<evidence type="ECO:0000259" key="2">
    <source>
        <dbReference type="Pfam" id="PF02775"/>
    </source>
</evidence>
<evidence type="ECO:0000313" key="4">
    <source>
        <dbReference type="Proteomes" id="UP000326979"/>
    </source>
</evidence>
<dbReference type="OrthoDB" id="2443624at2"/>
<dbReference type="Gene3D" id="3.40.50.970">
    <property type="match status" value="1"/>
</dbReference>
<evidence type="ECO:0000256" key="1">
    <source>
        <dbReference type="ARBA" id="ARBA00007812"/>
    </source>
</evidence>
<dbReference type="CDD" id="cd02002">
    <property type="entry name" value="TPP_BFDC"/>
    <property type="match status" value="1"/>
</dbReference>
<proteinExistence type="inferred from homology"/>
<dbReference type="InterPro" id="IPR011766">
    <property type="entry name" value="TPP_enzyme_TPP-bd"/>
</dbReference>
<protein>
    <recommendedName>
        <fullName evidence="2">Thiamine pyrophosphate enzyme TPP-binding domain-containing protein</fullName>
    </recommendedName>
</protein>
<dbReference type="GO" id="GO:0030976">
    <property type="term" value="F:thiamine pyrophosphate binding"/>
    <property type="evidence" value="ECO:0007669"/>
    <property type="project" value="InterPro"/>
</dbReference>
<dbReference type="AlphaFoldDB" id="A0A5N8WAV7"/>
<dbReference type="GO" id="GO:0003984">
    <property type="term" value="F:acetolactate synthase activity"/>
    <property type="evidence" value="ECO:0007669"/>
    <property type="project" value="TreeGrafter"/>
</dbReference>
<comment type="caution">
    <text evidence="3">The sequence shown here is derived from an EMBL/GenBank/DDBJ whole genome shotgun (WGS) entry which is preliminary data.</text>
</comment>
<dbReference type="InterPro" id="IPR029061">
    <property type="entry name" value="THDP-binding"/>
</dbReference>
<dbReference type="RefSeq" id="WP_152788460.1">
    <property type="nucleotide sequence ID" value="NZ_BAABEQ010000003.1"/>
</dbReference>
<dbReference type="SUPFAM" id="SSF52518">
    <property type="entry name" value="Thiamin diphosphate-binding fold (THDP-binding)"/>
    <property type="match status" value="1"/>
</dbReference>
<feature type="domain" description="Thiamine pyrophosphate enzyme TPP-binding" evidence="2">
    <location>
        <begin position="13"/>
        <end position="142"/>
    </location>
</feature>
<dbReference type="EMBL" id="VJZE01000230">
    <property type="protein sequence ID" value="MPY43494.1"/>
    <property type="molecule type" value="Genomic_DNA"/>
</dbReference>
<sequence length="151" mass="16020">MLERAAPHDHLNLTGGAIGGGMPLATGAALAFLGRKVVSLQGDGSAMYTPQALWTQARENLDVTTVIFANHSYRVLDEELDLLGAPAPGAQAAALLELDRPRLDWVRTAEGMGVEATRVHTTSDLEKALRSTFEHAGPGLIEAAIGRRPTQ</sequence>